<dbReference type="GO" id="GO:0019632">
    <property type="term" value="P:shikimate metabolic process"/>
    <property type="evidence" value="ECO:0007669"/>
    <property type="project" value="TreeGrafter"/>
</dbReference>
<dbReference type="GO" id="GO:0009423">
    <property type="term" value="P:chorismate biosynthetic process"/>
    <property type="evidence" value="ECO:0007669"/>
    <property type="project" value="UniProtKB-UniPathway"/>
</dbReference>
<sequence>MAVKPENLSLALWALPALGFKGANITVPHKEQALALVEKSDSFAKRIGAVNTIRVDEKGRLIGSNTDAYGFIKNLKSEARHWRPSRPVLVLGAGGAARAVCVALLSVGVREIRICNRTHSRAEGMAEEIGGPLVALHWGDREDAAKGVGLLVNTTKLGMTGAPKLRMPLTKLPPSAIVTDIVYTPLMTSLLA</sequence>
<accession>A0A382C203</accession>
<reference evidence="3" key="1">
    <citation type="submission" date="2018-05" db="EMBL/GenBank/DDBJ databases">
        <authorList>
            <person name="Lanie J.A."/>
            <person name="Ng W.-L."/>
            <person name="Kazmierczak K.M."/>
            <person name="Andrzejewski T.M."/>
            <person name="Davidsen T.M."/>
            <person name="Wayne K.J."/>
            <person name="Tettelin H."/>
            <person name="Glass J.I."/>
            <person name="Rusch D."/>
            <person name="Podicherti R."/>
            <person name="Tsui H.-C.T."/>
            <person name="Winkler M.E."/>
        </authorList>
    </citation>
    <scope>NUCLEOTIDE SEQUENCE</scope>
</reference>
<evidence type="ECO:0000259" key="1">
    <source>
        <dbReference type="Pfam" id="PF01488"/>
    </source>
</evidence>
<dbReference type="Pfam" id="PF01488">
    <property type="entry name" value="Shikimate_DH"/>
    <property type="match status" value="1"/>
</dbReference>
<dbReference type="Pfam" id="PF08501">
    <property type="entry name" value="Shikimate_dh_N"/>
    <property type="match status" value="1"/>
</dbReference>
<dbReference type="InterPro" id="IPR046346">
    <property type="entry name" value="Aminoacid_DH-like_N_sf"/>
</dbReference>
<dbReference type="GO" id="GO:0005829">
    <property type="term" value="C:cytosol"/>
    <property type="evidence" value="ECO:0007669"/>
    <property type="project" value="TreeGrafter"/>
</dbReference>
<dbReference type="Gene3D" id="3.40.50.720">
    <property type="entry name" value="NAD(P)-binding Rossmann-like Domain"/>
    <property type="match status" value="1"/>
</dbReference>
<dbReference type="GO" id="GO:0050661">
    <property type="term" value="F:NADP binding"/>
    <property type="evidence" value="ECO:0007669"/>
    <property type="project" value="TreeGrafter"/>
</dbReference>
<feature type="non-terminal residue" evidence="3">
    <location>
        <position position="192"/>
    </location>
</feature>
<dbReference type="InterPro" id="IPR013708">
    <property type="entry name" value="Shikimate_DH-bd_N"/>
</dbReference>
<organism evidence="3">
    <name type="scientific">marine metagenome</name>
    <dbReference type="NCBI Taxonomy" id="408172"/>
    <lineage>
        <taxon>unclassified sequences</taxon>
        <taxon>metagenomes</taxon>
        <taxon>ecological metagenomes</taxon>
    </lineage>
</organism>
<dbReference type="PANTHER" id="PTHR21089">
    <property type="entry name" value="SHIKIMATE DEHYDROGENASE"/>
    <property type="match status" value="1"/>
</dbReference>
<evidence type="ECO:0000259" key="2">
    <source>
        <dbReference type="Pfam" id="PF08501"/>
    </source>
</evidence>
<dbReference type="SUPFAM" id="SSF53223">
    <property type="entry name" value="Aminoacid dehydrogenase-like, N-terminal domain"/>
    <property type="match status" value="1"/>
</dbReference>
<dbReference type="UniPathway" id="UPA00053">
    <property type="reaction ID" value="UER00087"/>
</dbReference>
<proteinExistence type="predicted"/>
<dbReference type="InterPro" id="IPR006151">
    <property type="entry name" value="Shikm_DH/Glu-tRNA_Rdtase"/>
</dbReference>
<dbReference type="CDD" id="cd01065">
    <property type="entry name" value="NAD_bind_Shikimate_DH"/>
    <property type="match status" value="1"/>
</dbReference>
<dbReference type="EMBL" id="UINC01032369">
    <property type="protein sequence ID" value="SVB19914.1"/>
    <property type="molecule type" value="Genomic_DNA"/>
</dbReference>
<dbReference type="PANTHER" id="PTHR21089:SF1">
    <property type="entry name" value="BIFUNCTIONAL 3-DEHYDROQUINATE DEHYDRATASE_SHIKIMATE DEHYDROGENASE, CHLOROPLASTIC"/>
    <property type="match status" value="1"/>
</dbReference>
<gene>
    <name evidence="3" type="ORF">METZ01_LOCUS172768</name>
</gene>
<dbReference type="InterPro" id="IPR022893">
    <property type="entry name" value="Shikimate_DH_fam"/>
</dbReference>
<name>A0A382C203_9ZZZZ</name>
<dbReference type="AlphaFoldDB" id="A0A382C203"/>
<feature type="domain" description="Shikimate dehydrogenase substrate binding N-terminal" evidence="2">
    <location>
        <begin position="2"/>
        <end position="53"/>
    </location>
</feature>
<dbReference type="GO" id="GO:0004764">
    <property type="term" value="F:shikimate 3-dehydrogenase (NADP+) activity"/>
    <property type="evidence" value="ECO:0007669"/>
    <property type="project" value="InterPro"/>
</dbReference>
<feature type="domain" description="Quinate/shikimate 5-dehydrogenase/glutamyl-tRNA reductase" evidence="1">
    <location>
        <begin position="86"/>
        <end position="132"/>
    </location>
</feature>
<dbReference type="Gene3D" id="3.40.50.10860">
    <property type="entry name" value="Leucine Dehydrogenase, chain A, domain 1"/>
    <property type="match status" value="1"/>
</dbReference>
<dbReference type="SUPFAM" id="SSF51735">
    <property type="entry name" value="NAD(P)-binding Rossmann-fold domains"/>
    <property type="match status" value="1"/>
</dbReference>
<protein>
    <recommendedName>
        <fullName evidence="4">Shikimate dehydrogenase substrate binding N-terminal domain-containing protein</fullName>
    </recommendedName>
</protein>
<evidence type="ECO:0008006" key="4">
    <source>
        <dbReference type="Google" id="ProtNLM"/>
    </source>
</evidence>
<evidence type="ECO:0000313" key="3">
    <source>
        <dbReference type="EMBL" id="SVB19914.1"/>
    </source>
</evidence>
<dbReference type="InterPro" id="IPR036291">
    <property type="entry name" value="NAD(P)-bd_dom_sf"/>
</dbReference>